<sequence length="18" mass="2014">MGCSSFFCGWLHSLLLRG</sequence>
<name>A0A0A9C0W9_ARUDO</name>
<organism evidence="1">
    <name type="scientific">Arundo donax</name>
    <name type="common">Giant reed</name>
    <name type="synonym">Donax arundinaceus</name>
    <dbReference type="NCBI Taxonomy" id="35708"/>
    <lineage>
        <taxon>Eukaryota</taxon>
        <taxon>Viridiplantae</taxon>
        <taxon>Streptophyta</taxon>
        <taxon>Embryophyta</taxon>
        <taxon>Tracheophyta</taxon>
        <taxon>Spermatophyta</taxon>
        <taxon>Magnoliopsida</taxon>
        <taxon>Liliopsida</taxon>
        <taxon>Poales</taxon>
        <taxon>Poaceae</taxon>
        <taxon>PACMAD clade</taxon>
        <taxon>Arundinoideae</taxon>
        <taxon>Arundineae</taxon>
        <taxon>Arundo</taxon>
    </lineage>
</organism>
<protein>
    <submittedName>
        <fullName evidence="1">Uncharacterized protein</fullName>
    </submittedName>
</protein>
<reference evidence="1" key="2">
    <citation type="journal article" date="2015" name="Data Brief">
        <title>Shoot transcriptome of the giant reed, Arundo donax.</title>
        <authorList>
            <person name="Barrero R.A."/>
            <person name="Guerrero F.D."/>
            <person name="Moolhuijzen P."/>
            <person name="Goolsby J.A."/>
            <person name="Tidwell J."/>
            <person name="Bellgard S.E."/>
            <person name="Bellgard M.I."/>
        </authorList>
    </citation>
    <scope>NUCLEOTIDE SEQUENCE</scope>
    <source>
        <tissue evidence="1">Shoot tissue taken approximately 20 cm above the soil surface</tissue>
    </source>
</reference>
<reference evidence="1" key="1">
    <citation type="submission" date="2014-09" db="EMBL/GenBank/DDBJ databases">
        <authorList>
            <person name="Magalhaes I.L.F."/>
            <person name="Oliveira U."/>
            <person name="Santos F.R."/>
            <person name="Vidigal T.H.D.A."/>
            <person name="Brescovit A.D."/>
            <person name="Santos A.J."/>
        </authorList>
    </citation>
    <scope>NUCLEOTIDE SEQUENCE</scope>
    <source>
        <tissue evidence="1">Shoot tissue taken approximately 20 cm above the soil surface</tissue>
    </source>
</reference>
<proteinExistence type="predicted"/>
<dbReference type="AlphaFoldDB" id="A0A0A9C0W9"/>
<dbReference type="EMBL" id="GBRH01227936">
    <property type="protein sequence ID" value="JAD69959.1"/>
    <property type="molecule type" value="Transcribed_RNA"/>
</dbReference>
<evidence type="ECO:0000313" key="1">
    <source>
        <dbReference type="EMBL" id="JAD69959.1"/>
    </source>
</evidence>
<accession>A0A0A9C0W9</accession>